<dbReference type="Proteomes" id="UP000663802">
    <property type="component" value="Unassembled WGS sequence"/>
</dbReference>
<dbReference type="EMBL" id="BMBA01000001">
    <property type="protein sequence ID" value="GFZ30280.1"/>
    <property type="molecule type" value="Genomic_DNA"/>
</dbReference>
<proteinExistence type="predicted"/>
<feature type="domain" description="DUF4829" evidence="2">
    <location>
        <begin position="53"/>
        <end position="141"/>
    </location>
</feature>
<dbReference type="PROSITE" id="PS51257">
    <property type="entry name" value="PROKAR_LIPOPROTEIN"/>
    <property type="match status" value="1"/>
</dbReference>
<dbReference type="InterPro" id="IPR032256">
    <property type="entry name" value="DUF4829"/>
</dbReference>
<dbReference type="Pfam" id="PF16111">
    <property type="entry name" value="DUF4829"/>
    <property type="match status" value="1"/>
</dbReference>
<feature type="signal peptide" evidence="1">
    <location>
        <begin position="1"/>
        <end position="21"/>
    </location>
</feature>
<reference evidence="3 4" key="1">
    <citation type="journal article" date="2021" name="Int. J. Syst. Evol. Microbiol.">
        <title>Clostridium zeae sp. nov., isolated from corn silage.</title>
        <authorList>
            <person name="Kobayashi H."/>
            <person name="Tanizawa Y."/>
            <person name="Yagura M."/>
            <person name="Sakamoto M."/>
            <person name="Ohkuma M."/>
            <person name="Tohno M."/>
        </authorList>
    </citation>
    <scope>NUCLEOTIDE SEQUENCE [LARGE SCALE GENOMIC DNA]</scope>
    <source>
        <strain evidence="3 4">CSC2</strain>
    </source>
</reference>
<evidence type="ECO:0000313" key="4">
    <source>
        <dbReference type="Proteomes" id="UP000663802"/>
    </source>
</evidence>
<protein>
    <recommendedName>
        <fullName evidence="2">DUF4829 domain-containing protein</fullName>
    </recommendedName>
</protein>
<comment type="caution">
    <text evidence="3">The sequence shown here is derived from an EMBL/GenBank/DDBJ whole genome shotgun (WGS) entry which is preliminary data.</text>
</comment>
<evidence type="ECO:0000259" key="2">
    <source>
        <dbReference type="Pfam" id="PF16111"/>
    </source>
</evidence>
<dbReference type="RefSeq" id="WP_206868261.1">
    <property type="nucleotide sequence ID" value="NZ_BMBA01000001.1"/>
</dbReference>
<accession>A0ABQ1E6A3</accession>
<sequence>MRKIIVSFCTILLVLSLSGCKTNSTNNRLTVDSGQSIKFTKEEINKAVDCVKNNFAFKGCTLTKVWYDEEKSKSLSEGYMKNGRGSVNGVKPENVIVLLSNFDVDGSGNNPVLTPNSTYSDYQWILIRDSKDSDWVIDDKGY</sequence>
<evidence type="ECO:0000313" key="3">
    <source>
        <dbReference type="EMBL" id="GFZ30280.1"/>
    </source>
</evidence>
<keyword evidence="1" id="KW-0732">Signal</keyword>
<evidence type="ECO:0000256" key="1">
    <source>
        <dbReference type="SAM" id="SignalP"/>
    </source>
</evidence>
<organism evidence="3 4">
    <name type="scientific">Clostridium zeae</name>
    <dbReference type="NCBI Taxonomy" id="2759022"/>
    <lineage>
        <taxon>Bacteria</taxon>
        <taxon>Bacillati</taxon>
        <taxon>Bacillota</taxon>
        <taxon>Clostridia</taxon>
        <taxon>Eubacteriales</taxon>
        <taxon>Clostridiaceae</taxon>
        <taxon>Clostridium</taxon>
    </lineage>
</organism>
<gene>
    <name evidence="3" type="ORF">CSC2_08060</name>
</gene>
<keyword evidence="4" id="KW-1185">Reference proteome</keyword>
<name>A0ABQ1E6A3_9CLOT</name>
<feature type="chain" id="PRO_5045126046" description="DUF4829 domain-containing protein" evidence="1">
    <location>
        <begin position="22"/>
        <end position="142"/>
    </location>
</feature>